<evidence type="ECO:0000256" key="4">
    <source>
        <dbReference type="ARBA" id="ARBA00009351"/>
    </source>
</evidence>
<dbReference type="GO" id="GO:0005509">
    <property type="term" value="F:calcium ion binding"/>
    <property type="evidence" value="ECO:0007669"/>
    <property type="project" value="InterPro"/>
</dbReference>
<feature type="domain" description="WH2" evidence="22">
    <location>
        <begin position="1404"/>
        <end position="1421"/>
    </location>
</feature>
<dbReference type="GO" id="GO:0010008">
    <property type="term" value="C:endosome membrane"/>
    <property type="evidence" value="ECO:0007669"/>
    <property type="project" value="UniProtKB-SubCell"/>
</dbReference>
<dbReference type="GO" id="GO:0003779">
    <property type="term" value="F:actin binding"/>
    <property type="evidence" value="ECO:0007669"/>
    <property type="project" value="UniProtKB-KW"/>
</dbReference>
<keyword evidence="14" id="KW-0472">Membrane</keyword>
<comment type="subunit">
    <text evidence="5">Component of the PAN1 actin cytoskeleton-regulatory complex.</text>
</comment>
<dbReference type="PROSITE" id="PS51082">
    <property type="entry name" value="WH2"/>
    <property type="match status" value="1"/>
</dbReference>
<feature type="region of interest" description="Disordered" evidence="19">
    <location>
        <begin position="986"/>
        <end position="1099"/>
    </location>
</feature>
<feature type="compositionally biased region" description="Polar residues" evidence="19">
    <location>
        <begin position="1139"/>
        <end position="1176"/>
    </location>
</feature>
<evidence type="ECO:0000256" key="9">
    <source>
        <dbReference type="ARBA" id="ARBA00022490"/>
    </source>
</evidence>
<feature type="compositionally biased region" description="Polar residues" evidence="19">
    <location>
        <begin position="914"/>
        <end position="926"/>
    </location>
</feature>
<comment type="function">
    <text evidence="17">Component of the PAN1 actin cytoskeleton-regulatory complex required for the internalization of endosomes during actin-coupled endocytosis. The complex links the site of endocytosis to the cell membrane-associated actin cytoskeleton. Mediates uptake of external molecules and vacuolar degradation of plasma membrane proteins. Plays a role in the proper organization of the cell membrane-associated actin cytoskeleton and promotes its destabilization.</text>
</comment>
<evidence type="ECO:0000259" key="20">
    <source>
        <dbReference type="PROSITE" id="PS50031"/>
    </source>
</evidence>
<dbReference type="InterPro" id="IPR003124">
    <property type="entry name" value="WH2_dom"/>
</dbReference>
<evidence type="ECO:0000256" key="7">
    <source>
        <dbReference type="ARBA" id="ARBA00020728"/>
    </source>
</evidence>
<feature type="region of interest" description="Disordered" evidence="19">
    <location>
        <begin position="357"/>
        <end position="383"/>
    </location>
</feature>
<feature type="compositionally biased region" description="Basic and acidic residues" evidence="19">
    <location>
        <begin position="1001"/>
        <end position="1019"/>
    </location>
</feature>
<dbReference type="PANTHER" id="PTHR11216">
    <property type="entry name" value="EH DOMAIN"/>
    <property type="match status" value="1"/>
</dbReference>
<evidence type="ECO:0000256" key="8">
    <source>
        <dbReference type="ARBA" id="ARBA00022475"/>
    </source>
</evidence>
<feature type="region of interest" description="Disordered" evidence="19">
    <location>
        <begin position="61"/>
        <end position="88"/>
    </location>
</feature>
<evidence type="ECO:0000256" key="2">
    <source>
        <dbReference type="ARBA" id="ARBA00004134"/>
    </source>
</evidence>
<organism evidence="23 24">
    <name type="scientific">Metschnikowia aff. pulcherrima</name>
    <dbReference type="NCBI Taxonomy" id="2163413"/>
    <lineage>
        <taxon>Eukaryota</taxon>
        <taxon>Fungi</taxon>
        <taxon>Dikarya</taxon>
        <taxon>Ascomycota</taxon>
        <taxon>Saccharomycotina</taxon>
        <taxon>Pichiomycetes</taxon>
        <taxon>Metschnikowiaceae</taxon>
        <taxon>Metschnikowia</taxon>
    </lineage>
</organism>
<dbReference type="GO" id="GO:0006897">
    <property type="term" value="P:endocytosis"/>
    <property type="evidence" value="ECO:0007669"/>
    <property type="project" value="UniProtKB-KW"/>
</dbReference>
<dbReference type="STRING" id="2163413.A0A4P6XPA7"/>
<keyword evidence="15" id="KW-0009">Actin-binding</keyword>
<dbReference type="CDD" id="cd00052">
    <property type="entry name" value="EH"/>
    <property type="match status" value="2"/>
</dbReference>
<keyword evidence="16" id="KW-0206">Cytoskeleton</keyword>
<dbReference type="PROSITE" id="PS50031">
    <property type="entry name" value="EH"/>
    <property type="match status" value="2"/>
</dbReference>
<dbReference type="PROSITE" id="PS50222">
    <property type="entry name" value="EF_HAND_2"/>
    <property type="match status" value="1"/>
</dbReference>
<keyword evidence="9" id="KW-0963">Cytoplasm</keyword>
<comment type="similarity">
    <text evidence="4">Belongs to the PAN1 family.</text>
</comment>
<evidence type="ECO:0000256" key="12">
    <source>
        <dbReference type="ARBA" id="ARBA00022753"/>
    </source>
</evidence>
<feature type="domain" description="EH" evidence="20">
    <location>
        <begin position="148"/>
        <end position="227"/>
    </location>
</feature>
<dbReference type="Proteomes" id="UP000292447">
    <property type="component" value="Chromosome III"/>
</dbReference>
<feature type="compositionally biased region" description="Basic and acidic residues" evidence="19">
    <location>
        <begin position="1181"/>
        <end position="1194"/>
    </location>
</feature>
<evidence type="ECO:0000256" key="14">
    <source>
        <dbReference type="ARBA" id="ARBA00023136"/>
    </source>
</evidence>
<accession>A0A4P6XPA7</accession>
<keyword evidence="24" id="KW-1185">Reference proteome</keyword>
<evidence type="ECO:0000256" key="13">
    <source>
        <dbReference type="ARBA" id="ARBA00023054"/>
    </source>
</evidence>
<dbReference type="SMART" id="SM00027">
    <property type="entry name" value="EH"/>
    <property type="match status" value="2"/>
</dbReference>
<proteinExistence type="inferred from homology"/>
<evidence type="ECO:0000256" key="3">
    <source>
        <dbReference type="ARBA" id="ARBA00004413"/>
    </source>
</evidence>
<keyword evidence="11" id="KW-0677">Repeat</keyword>
<dbReference type="EMBL" id="CP034458">
    <property type="protein sequence ID" value="QBM88485.1"/>
    <property type="molecule type" value="Genomic_DNA"/>
</dbReference>
<dbReference type="InterPro" id="IPR002048">
    <property type="entry name" value="EF_hand_dom"/>
</dbReference>
<feature type="domain" description="EF-hand" evidence="21">
    <location>
        <begin position="537"/>
        <end position="572"/>
    </location>
</feature>
<dbReference type="InterPro" id="IPR011992">
    <property type="entry name" value="EF-hand-dom_pair"/>
</dbReference>
<keyword evidence="10" id="KW-0254">Endocytosis</keyword>
<evidence type="ECO:0000256" key="18">
    <source>
        <dbReference type="SAM" id="Coils"/>
    </source>
</evidence>
<keyword evidence="12" id="KW-0967">Endosome</keyword>
<keyword evidence="13 18" id="KW-0175">Coiled coil</keyword>
<dbReference type="GO" id="GO:0005886">
    <property type="term" value="C:plasma membrane"/>
    <property type="evidence" value="ECO:0007669"/>
    <property type="project" value="UniProtKB-SubCell"/>
</dbReference>
<feature type="coiled-coil region" evidence="18">
    <location>
        <begin position="663"/>
        <end position="722"/>
    </location>
</feature>
<dbReference type="GO" id="GO:0016197">
    <property type="term" value="P:endosomal transport"/>
    <property type="evidence" value="ECO:0007669"/>
    <property type="project" value="TreeGrafter"/>
</dbReference>
<dbReference type="InterPro" id="IPR000261">
    <property type="entry name" value="EH_dom"/>
</dbReference>
<feature type="compositionally biased region" description="Pro residues" evidence="19">
    <location>
        <begin position="1313"/>
        <end position="1348"/>
    </location>
</feature>
<evidence type="ECO:0000256" key="17">
    <source>
        <dbReference type="ARBA" id="ARBA00025194"/>
    </source>
</evidence>
<feature type="region of interest" description="Disordered" evidence="19">
    <location>
        <begin position="775"/>
        <end position="802"/>
    </location>
</feature>
<feature type="compositionally biased region" description="Low complexity" evidence="19">
    <location>
        <begin position="1260"/>
        <end position="1272"/>
    </location>
</feature>
<feature type="region of interest" description="Disordered" evidence="19">
    <location>
        <begin position="1124"/>
        <end position="1395"/>
    </location>
</feature>
<sequence>MYNPYQQGSFQNQGYLQYGQGYLAQPQATGYYQQQAPSGQYGQPQQPGLFQGQQTGFQQLLPPQQTGFQPQQMGNQPPQLAPQNLGYQQPQQTGYGFQGISQLTSQATGYAPPIQAQKTGFSAALSSVKQNQELHIPSMRLSFITVTDQTKFENLFRTAVAQGENAVSGDAARDILLRSGLSPVTLAEVWALADTNKLGSLLFPEFALALHLCNMALKGEPLPGVLPEKWNNEVQSFVDAISFSIPEDPNKILANTPFSSYAQGQQQSNDWLSQATTQVAAPQTSFTSQPTGGFQGVDTLTAQRTGGGTLIPLQPQQTSSFIPASKPLQLQQTGSLTAQLTGFQQPQLTAQRTGTIPSTSFQAQPTGGFQPQTSFQAQPTGGFQPLTSFQNQPTGGFQPQQTGGIQQQIPSLQSQQTGGLQPQLTGFQPQQTGIQAQATGMLQAQPTGKPGEWGFVHTPTGGLPGLNAMQQHFLPSAQLSSNNLQDVMGGTLKSNVTWAITKQEKQIYDGVFAAWDKSRKGYIDGDVAISIFNKSGLGRPDLESIWNLCDSNNRGKLNKDEFAVAMHLVYRRLNGLEIPLRLPPELIPPSAKLLQDSMDSLKTSLRGGSAKKATASKAASSATRFKNNDDNIAYTSSSRHRSRNPSDATNSSVKSSSSKDLTIEDLKKLIREKKILLEAADSEDQHNLISARRVEENNAREIESTKAKIREIQSQLNALTVSGSNAEKAELFKKLNHLTKDSVPRLMSKISQVNTEIFKAKSELAKANLKKQYPNWNPESSDGAIEATGPNGEITESDRRKFKSKQLLRQRMAALTGKPYSEGGNSDVDLLWKQMSETANKEREAQLAIIKDIDASIKDLEEGASTHLEVSTKSELGSNKWEMGEGVSATLRSFIDELKAFDKSQPKSHVAPSASHQPTLGTSSPTPNAPASVKPVYNTPEERAAYIKLQAEKRMNERLAKLGISRNRNNSGGSLNSTVQAVQTPKLAEKLKSQSPPTPQEIERKNAPEHLEGRAKPQETQESITEQGESSADESDEEYAALLRQKKEMEQRKKERDLKRKQEKEARLAKLKKEMALMERQDDDWSDDEVKNKPNVPLYNASNISLDKAEVTEAAPKVHAQAKVEIPVAEQAKPDISSDVHTNNGTKQPHESNPFSRFGTSTGPSAAAVPSSNTNPFFKARSADHPVDQKKLEAQRASQRGLDNDDWSDDEQKSSDDEEPSRAGAAKLASLLFGGMPQPVSRNPTGNFTAQQAPAPPQPASQEAASTQAAAPDTLESDSDDEFATPPPGSSSARLLQEPMTAQALEVGLPIPAEAPPVPTAPAPFAAPPIPSEAPPLPNEAPPVPAEVPPSLSFAPLDNVAANDVHPPSVNMPPPPPPPGPPPPPMISSLNGGISAQMAGGPLDIGALLGQIQGGKSLKKVSDDEKRIADAAVVGRVL</sequence>
<protein>
    <recommendedName>
        <fullName evidence="6">Actin cytoskeleton-regulatory complex protein PAN1</fullName>
    </recommendedName>
    <alternativeName>
        <fullName evidence="7">Actin cytoskeleton-regulatory complex protein pan1</fullName>
    </alternativeName>
</protein>
<gene>
    <name evidence="23" type="primary">MPUL0C04530</name>
    <name evidence="23" type="ORF">METSCH_C04530</name>
</gene>
<evidence type="ECO:0000313" key="23">
    <source>
        <dbReference type="EMBL" id="QBM88485.1"/>
    </source>
</evidence>
<comment type="subcellular location">
    <subcellularLocation>
        <location evidence="3">Cell membrane</location>
        <topology evidence="3">Peripheral membrane protein</topology>
        <orientation evidence="3">Cytoplasmic side</orientation>
    </subcellularLocation>
    <subcellularLocation>
        <location evidence="2">Cytoplasm</location>
        <location evidence="2">Cytoskeleton</location>
        <location evidence="2">Actin patch</location>
    </subcellularLocation>
    <subcellularLocation>
        <location evidence="1">Endosome membrane</location>
        <topology evidence="1">Peripheral membrane protein</topology>
        <orientation evidence="1">Cytoplasmic side</orientation>
    </subcellularLocation>
</comment>
<evidence type="ECO:0000256" key="10">
    <source>
        <dbReference type="ARBA" id="ARBA00022583"/>
    </source>
</evidence>
<evidence type="ECO:0000256" key="1">
    <source>
        <dbReference type="ARBA" id="ARBA00004125"/>
    </source>
</evidence>
<evidence type="ECO:0000256" key="11">
    <source>
        <dbReference type="ARBA" id="ARBA00022737"/>
    </source>
</evidence>
<evidence type="ECO:0000256" key="16">
    <source>
        <dbReference type="ARBA" id="ARBA00023212"/>
    </source>
</evidence>
<feature type="compositionally biased region" description="Low complexity" evidence="19">
    <location>
        <begin position="61"/>
        <end position="72"/>
    </location>
</feature>
<feature type="region of interest" description="Disordered" evidence="19">
    <location>
        <begin position="905"/>
        <end position="937"/>
    </location>
</feature>
<dbReference type="PANTHER" id="PTHR11216:SF173">
    <property type="entry name" value="ACTIN CYTOSKELETON-REGULATORY COMPLEX PROTEIN PAN1"/>
    <property type="match status" value="1"/>
</dbReference>
<evidence type="ECO:0000256" key="5">
    <source>
        <dbReference type="ARBA" id="ARBA00011159"/>
    </source>
</evidence>
<evidence type="ECO:0000256" key="15">
    <source>
        <dbReference type="ARBA" id="ARBA00023203"/>
    </source>
</evidence>
<reference evidence="24" key="1">
    <citation type="submission" date="2019-03" db="EMBL/GenBank/DDBJ databases">
        <title>Snf2 controls pulcherriminic acid biosynthesis and connects pigmentation and antifungal activity of the yeast Metschnikowia pulcherrima.</title>
        <authorList>
            <person name="Gore-Lloyd D."/>
            <person name="Sumann I."/>
            <person name="Brachmann A.O."/>
            <person name="Schneeberger K."/>
            <person name="Ortiz-Merino R.A."/>
            <person name="Moreno-Beltran M."/>
            <person name="Schlaefli M."/>
            <person name="Kirner P."/>
            <person name="Santos Kron A."/>
            <person name="Wolfe K.H."/>
            <person name="Piel J."/>
            <person name="Ahrens C.H."/>
            <person name="Henk D."/>
            <person name="Freimoser F.M."/>
        </authorList>
    </citation>
    <scope>NUCLEOTIDE SEQUENCE [LARGE SCALE GENOMIC DNA]</scope>
    <source>
        <strain evidence="24">APC 1.2</strain>
    </source>
</reference>
<evidence type="ECO:0000259" key="22">
    <source>
        <dbReference type="PROSITE" id="PS51082"/>
    </source>
</evidence>
<feature type="compositionally biased region" description="Polar residues" evidence="19">
    <location>
        <begin position="73"/>
        <end position="88"/>
    </location>
</feature>
<evidence type="ECO:0000313" key="24">
    <source>
        <dbReference type="Proteomes" id="UP000292447"/>
    </source>
</evidence>
<name>A0A4P6XPA7_9ASCO</name>
<feature type="compositionally biased region" description="Low complexity" evidence="19">
    <location>
        <begin position="610"/>
        <end position="623"/>
    </location>
</feature>
<dbReference type="SMART" id="SM00054">
    <property type="entry name" value="EFh"/>
    <property type="match status" value="2"/>
</dbReference>
<feature type="compositionally biased region" description="Pro residues" evidence="19">
    <location>
        <begin position="1370"/>
        <end position="1386"/>
    </location>
</feature>
<feature type="domain" description="EH" evidence="20">
    <location>
        <begin position="504"/>
        <end position="593"/>
    </location>
</feature>
<evidence type="ECO:0000256" key="19">
    <source>
        <dbReference type="SAM" id="MobiDB-lite"/>
    </source>
</evidence>
<dbReference type="FunFam" id="1.10.238.10:FF:000349">
    <property type="entry name" value="Actin cytoskeleton-regulatory complex protein PAN1"/>
    <property type="match status" value="1"/>
</dbReference>
<evidence type="ECO:0000259" key="21">
    <source>
        <dbReference type="PROSITE" id="PS50222"/>
    </source>
</evidence>
<dbReference type="Pfam" id="PF12763">
    <property type="entry name" value="EH"/>
    <property type="match status" value="2"/>
</dbReference>
<dbReference type="SUPFAM" id="SSF47473">
    <property type="entry name" value="EF-hand"/>
    <property type="match status" value="2"/>
</dbReference>
<evidence type="ECO:0000256" key="6">
    <source>
        <dbReference type="ARBA" id="ARBA00015110"/>
    </source>
</evidence>
<keyword evidence="8" id="KW-1003">Cell membrane</keyword>
<feature type="region of interest" description="Disordered" evidence="19">
    <location>
        <begin position="604"/>
        <end position="657"/>
    </location>
</feature>
<feature type="compositionally biased region" description="Basic and acidic residues" evidence="19">
    <location>
        <begin position="1045"/>
        <end position="1080"/>
    </location>
</feature>
<dbReference type="Gene3D" id="1.10.238.10">
    <property type="entry name" value="EF-hand"/>
    <property type="match status" value="2"/>
</dbReference>
<dbReference type="GO" id="GO:0030479">
    <property type="term" value="C:actin cortical patch"/>
    <property type="evidence" value="ECO:0007669"/>
    <property type="project" value="UniProtKB-SubCell"/>
</dbReference>